<feature type="non-terminal residue" evidence="3">
    <location>
        <position position="596"/>
    </location>
</feature>
<dbReference type="InterPro" id="IPR011990">
    <property type="entry name" value="TPR-like_helical_dom_sf"/>
</dbReference>
<protein>
    <recommendedName>
        <fullName evidence="5">AAA+ ATPase domain-containing protein</fullName>
    </recommendedName>
</protein>
<evidence type="ECO:0000259" key="2">
    <source>
        <dbReference type="Pfam" id="PF25872"/>
    </source>
</evidence>
<feature type="domain" description="Winged helix-turn-helix" evidence="2">
    <location>
        <begin position="273"/>
        <end position="349"/>
    </location>
</feature>
<dbReference type="Pfam" id="PF25872">
    <property type="entry name" value="HTH_77"/>
    <property type="match status" value="1"/>
</dbReference>
<dbReference type="InterPro" id="IPR002182">
    <property type="entry name" value="NB-ARC"/>
</dbReference>
<feature type="domain" description="NB-ARC" evidence="1">
    <location>
        <begin position="35"/>
        <end position="150"/>
    </location>
</feature>
<dbReference type="PANTHER" id="PTHR47691:SF3">
    <property type="entry name" value="HTH-TYPE TRANSCRIPTIONAL REGULATOR RV0890C-RELATED"/>
    <property type="match status" value="1"/>
</dbReference>
<proteinExistence type="predicted"/>
<dbReference type="Gene3D" id="3.40.50.300">
    <property type="entry name" value="P-loop containing nucleotide triphosphate hydrolases"/>
    <property type="match status" value="1"/>
</dbReference>
<comment type="caution">
    <text evidence="3">The sequence shown here is derived from an EMBL/GenBank/DDBJ whole genome shotgun (WGS) entry which is preliminary data.</text>
</comment>
<dbReference type="PRINTS" id="PR00364">
    <property type="entry name" value="DISEASERSIST"/>
</dbReference>
<dbReference type="EMBL" id="JAEKNR010000246">
    <property type="protein sequence ID" value="MBJ7601450.1"/>
    <property type="molecule type" value="Genomic_DNA"/>
</dbReference>
<name>A0A934KAU5_9BACT</name>
<dbReference type="Proteomes" id="UP000612893">
    <property type="component" value="Unassembled WGS sequence"/>
</dbReference>
<evidence type="ECO:0000313" key="4">
    <source>
        <dbReference type="Proteomes" id="UP000612893"/>
    </source>
</evidence>
<organism evidence="3 4">
    <name type="scientific">Candidatus Nephthysia bennettiae</name>
    <dbReference type="NCBI Taxonomy" id="3127016"/>
    <lineage>
        <taxon>Bacteria</taxon>
        <taxon>Bacillati</taxon>
        <taxon>Candidatus Dormiibacterota</taxon>
        <taxon>Candidatus Dormibacteria</taxon>
        <taxon>Candidatus Dormibacterales</taxon>
        <taxon>Candidatus Dormibacteraceae</taxon>
        <taxon>Candidatus Nephthysia</taxon>
    </lineage>
</organism>
<dbReference type="Pfam" id="PF00931">
    <property type="entry name" value="NB-ARC"/>
    <property type="match status" value="1"/>
</dbReference>
<evidence type="ECO:0000259" key="1">
    <source>
        <dbReference type="Pfam" id="PF00931"/>
    </source>
</evidence>
<reference evidence="3" key="1">
    <citation type="submission" date="2020-10" db="EMBL/GenBank/DDBJ databases">
        <title>Ca. Dormibacterota MAGs.</title>
        <authorList>
            <person name="Montgomery K."/>
        </authorList>
    </citation>
    <scope>NUCLEOTIDE SEQUENCE [LARGE SCALE GENOMIC DNA]</scope>
    <source>
        <strain evidence="3">SC8812_S17_10</strain>
    </source>
</reference>
<dbReference type="InterPro" id="IPR027417">
    <property type="entry name" value="P-loop_NTPase"/>
</dbReference>
<dbReference type="SUPFAM" id="SSF48452">
    <property type="entry name" value="TPR-like"/>
    <property type="match status" value="1"/>
</dbReference>
<dbReference type="GO" id="GO:0043531">
    <property type="term" value="F:ADP binding"/>
    <property type="evidence" value="ECO:0007669"/>
    <property type="project" value="InterPro"/>
</dbReference>
<dbReference type="SUPFAM" id="SSF52540">
    <property type="entry name" value="P-loop containing nucleoside triphosphate hydrolases"/>
    <property type="match status" value="1"/>
</dbReference>
<gene>
    <name evidence="3" type="ORF">JF922_25670</name>
</gene>
<accession>A0A934KAU5</accession>
<evidence type="ECO:0008006" key="5">
    <source>
        <dbReference type="Google" id="ProtNLM"/>
    </source>
</evidence>
<sequence>MAATATELFRHSVPVHLDSFVGRRRELTEVRRLLEGARVLTVTGPGGAGKTRLAARAARDLARSFPDGVHWVDLGDVRDPALVPAAVATTLGLRDLSTRQLPGMLSDYLGDSRLLLVLDDCEHLVDACAVLVVSLLRAAPGLRVLTTSRQPVGVEGEFQLPLAPLETPPAASLPSESLLQYDAVRLFAERSAAVQPGFAVDGDTGPVVAELCRRLEGIPLAIELAAVRLRALSVDQIVDRLGDRFRLLNAGSRTASLKHQTLQATVDWSHDLLAERERALWRRLSVFAEGFELEAAEAVCTGGELEAAEVFELLASLVEKSIVLRQLNSRRPRYRLLETIRDYGRRRLRESGEESEMLARHLAWYAALGEQAEVAWWGPFQAEWFDRLEADHANLQAALEHCLEDRAELEQGLVLATRLWLYWHARGRIGEGRRWISLLLEGELPDQARSRGLSVLAYLALVQDDHATVPALLQESLALAERAGSVPAIGVAVGLTGWAHVMRGELDEAARLLDQSVGIHTGEAGEPMSQGLAVHLRALVALMQGDDGLAAGLYERALAFCRARGERWLQAGALVGLAMVSLRRRQAADALRQARE</sequence>
<dbReference type="Gene3D" id="1.10.10.10">
    <property type="entry name" value="Winged helix-like DNA-binding domain superfamily/Winged helix DNA-binding domain"/>
    <property type="match status" value="1"/>
</dbReference>
<dbReference type="Gene3D" id="1.25.40.10">
    <property type="entry name" value="Tetratricopeptide repeat domain"/>
    <property type="match status" value="1"/>
</dbReference>
<dbReference type="RefSeq" id="WP_338205687.1">
    <property type="nucleotide sequence ID" value="NZ_JAEKNR010000246.1"/>
</dbReference>
<dbReference type="PANTHER" id="PTHR47691">
    <property type="entry name" value="REGULATOR-RELATED"/>
    <property type="match status" value="1"/>
</dbReference>
<keyword evidence="4" id="KW-1185">Reference proteome</keyword>
<evidence type="ECO:0000313" key="3">
    <source>
        <dbReference type="EMBL" id="MBJ7601450.1"/>
    </source>
</evidence>
<dbReference type="AlphaFoldDB" id="A0A934KAU5"/>
<dbReference type="InterPro" id="IPR036388">
    <property type="entry name" value="WH-like_DNA-bd_sf"/>
</dbReference>
<dbReference type="InterPro" id="IPR058852">
    <property type="entry name" value="HTH_77"/>
</dbReference>